<proteinExistence type="inferred from homology"/>
<keyword evidence="2" id="KW-1133">Transmembrane helix</keyword>
<name>A0A7Y6DVX7_9CELL</name>
<organism evidence="4 5">
    <name type="scientific">Cellulomonas humilata</name>
    <dbReference type="NCBI Taxonomy" id="144055"/>
    <lineage>
        <taxon>Bacteria</taxon>
        <taxon>Bacillati</taxon>
        <taxon>Actinomycetota</taxon>
        <taxon>Actinomycetes</taxon>
        <taxon>Micrococcales</taxon>
        <taxon>Cellulomonadaceae</taxon>
        <taxon>Cellulomonas</taxon>
    </lineage>
</organism>
<feature type="domain" description="EamA" evidence="3">
    <location>
        <begin position="188"/>
        <end position="311"/>
    </location>
</feature>
<gene>
    <name evidence="4" type="ORF">HP550_06640</name>
</gene>
<accession>A0A7Y6DVX7</accession>
<dbReference type="Pfam" id="PF00892">
    <property type="entry name" value="EamA"/>
    <property type="match status" value="2"/>
</dbReference>
<feature type="transmembrane region" description="Helical" evidence="2">
    <location>
        <begin position="62"/>
        <end position="83"/>
    </location>
</feature>
<evidence type="ECO:0000313" key="5">
    <source>
        <dbReference type="Proteomes" id="UP000565724"/>
    </source>
</evidence>
<evidence type="ECO:0000313" key="4">
    <source>
        <dbReference type="EMBL" id="NUU16926.1"/>
    </source>
</evidence>
<dbReference type="InterPro" id="IPR037185">
    <property type="entry name" value="EmrE-like"/>
</dbReference>
<dbReference type="EMBL" id="JABMCI010000056">
    <property type="protein sequence ID" value="NUU16926.1"/>
    <property type="molecule type" value="Genomic_DNA"/>
</dbReference>
<feature type="transmembrane region" description="Helical" evidence="2">
    <location>
        <begin position="117"/>
        <end position="135"/>
    </location>
</feature>
<sequence length="317" mass="31643">MTSGLAAALLAAIFYGVTPVCARRAIRLVGYVRANAGRLAVATAVMAVPAFALGRASADRSAMFAVAGVVGFGLGGLGVFRALSLVGAPLTSLVVETTAAVAAGVLAWVWFADALTPAEVVCGLVILGGVVLGLLPYVRGAGRAPRATLGVALAGAAGVAQAVAAVISRESLLALQKASPGTPVTGRFDVVSSAAFDRLVGGLVVALVALAVAGRVSARRDTPRPADLGPLGNVLPDRAAFWITANALLGPVLGVTSMVWALQTLQPGIAQAVAATAPLVAIPFARWLEGYRPPRGYYAGAVVAVAGLVALALVNLG</sequence>
<comment type="similarity">
    <text evidence="1">Belongs to the EamA transporter family.</text>
</comment>
<keyword evidence="2" id="KW-0812">Transmembrane</keyword>
<keyword evidence="2" id="KW-0472">Membrane</keyword>
<dbReference type="Proteomes" id="UP000565724">
    <property type="component" value="Unassembled WGS sequence"/>
</dbReference>
<reference evidence="4 5" key="1">
    <citation type="submission" date="2020-05" db="EMBL/GenBank/DDBJ databases">
        <title>Genome Sequencing of Type Strains.</title>
        <authorList>
            <person name="Lemaire J.F."/>
            <person name="Inderbitzin P."/>
            <person name="Gregorio O.A."/>
            <person name="Collins S.B."/>
            <person name="Wespe N."/>
            <person name="Knight-Connoni V."/>
        </authorList>
    </citation>
    <scope>NUCLEOTIDE SEQUENCE [LARGE SCALE GENOMIC DNA]</scope>
    <source>
        <strain evidence="4 5">ATCC 25174</strain>
    </source>
</reference>
<dbReference type="AlphaFoldDB" id="A0A7Y6DVX7"/>
<feature type="transmembrane region" description="Helical" evidence="2">
    <location>
        <begin position="239"/>
        <end position="262"/>
    </location>
</feature>
<comment type="caution">
    <text evidence="4">The sequence shown here is derived from an EMBL/GenBank/DDBJ whole genome shotgun (WGS) entry which is preliminary data.</text>
</comment>
<dbReference type="SUPFAM" id="SSF103481">
    <property type="entry name" value="Multidrug resistance efflux transporter EmrE"/>
    <property type="match status" value="2"/>
</dbReference>
<feature type="domain" description="EamA" evidence="3">
    <location>
        <begin position="3"/>
        <end position="132"/>
    </location>
</feature>
<feature type="transmembrane region" description="Helical" evidence="2">
    <location>
        <begin position="147"/>
        <end position="167"/>
    </location>
</feature>
<evidence type="ECO:0000259" key="3">
    <source>
        <dbReference type="Pfam" id="PF00892"/>
    </source>
</evidence>
<evidence type="ECO:0000256" key="2">
    <source>
        <dbReference type="SAM" id="Phobius"/>
    </source>
</evidence>
<dbReference type="GO" id="GO:0016020">
    <property type="term" value="C:membrane"/>
    <property type="evidence" value="ECO:0007669"/>
    <property type="project" value="InterPro"/>
</dbReference>
<protein>
    <submittedName>
        <fullName evidence="4">EamA family transporter</fullName>
    </submittedName>
</protein>
<feature type="transmembrane region" description="Helical" evidence="2">
    <location>
        <begin position="199"/>
        <end position="218"/>
    </location>
</feature>
<dbReference type="RefSeq" id="WP_175346801.1">
    <property type="nucleotide sequence ID" value="NZ_JABMCI010000056.1"/>
</dbReference>
<keyword evidence="5" id="KW-1185">Reference proteome</keyword>
<feature type="transmembrane region" description="Helical" evidence="2">
    <location>
        <begin position="297"/>
        <end position="316"/>
    </location>
</feature>
<dbReference type="InterPro" id="IPR000620">
    <property type="entry name" value="EamA_dom"/>
</dbReference>
<evidence type="ECO:0000256" key="1">
    <source>
        <dbReference type="ARBA" id="ARBA00007362"/>
    </source>
</evidence>
<feature type="transmembrane region" description="Helical" evidence="2">
    <location>
        <begin position="90"/>
        <end position="111"/>
    </location>
</feature>